<dbReference type="EMBL" id="MH697580">
    <property type="protein sequence ID" value="AXQ51884.1"/>
    <property type="molecule type" value="Genomic_DNA"/>
</dbReference>
<dbReference type="Proteomes" id="UP000264051">
    <property type="component" value="Segment"/>
</dbReference>
<evidence type="ECO:0000313" key="1">
    <source>
        <dbReference type="EMBL" id="AXQ51884.1"/>
    </source>
</evidence>
<accession>A0A385D1I6</accession>
<gene>
    <name evidence="1" type="primary">48</name>
    <name evidence="1" type="ORF">SEA_CATFISH_48</name>
</gene>
<dbReference type="RefSeq" id="YP_010050837.1">
    <property type="nucleotide sequence ID" value="NC_054434.1"/>
</dbReference>
<dbReference type="KEGG" id="vg:63911574"/>
<reference evidence="2" key="1">
    <citation type="submission" date="2018-07" db="EMBL/GenBank/DDBJ databases">
        <authorList>
            <person name="Byford A.D."/>
            <person name="Nguyen L.Q."/>
            <person name="Alvarez I.A."/>
            <person name="Bhandari M."/>
            <person name="Desselle J.R."/>
            <person name="Duong Q.-N.N."/>
            <person name="Dupree A.F."/>
            <person name="Feroben K.E."/>
            <person name="Garrison M.E."/>
            <person name="Higginbotham J.L."/>
            <person name="Hunter C.W."/>
            <person name="Knight B.A."/>
            <person name="Lee J.A."/>
            <person name="Lewis I.C."/>
            <person name="Long E.L."/>
            <person name="Rimal A."/>
            <person name="Sinnasone S."/>
            <person name="Tandukar J."/>
            <person name="Willis C.E."/>
            <person name="Nguyen A.V."/>
            <person name="Hancock A.M."/>
            <person name="Dicus A.P."/>
            <person name="Gallien G.E."/>
            <person name="Weidemeier A.M.D."/>
            <person name="Gissendanner C.R."/>
            <person name="Findley A.M."/>
            <person name="Bollivar D.W."/>
            <person name="Garlena R.A."/>
            <person name="Russell D.A."/>
            <person name="Pope W.H."/>
            <person name="Jacobs-Sera D."/>
            <person name="Hatfull G.F."/>
        </authorList>
    </citation>
    <scope>NUCLEOTIDE SEQUENCE [LARGE SCALE GENOMIC DNA]</scope>
</reference>
<evidence type="ECO:0000313" key="2">
    <source>
        <dbReference type="Proteomes" id="UP000264051"/>
    </source>
</evidence>
<protein>
    <submittedName>
        <fullName evidence="1">Uncharacterized protein</fullName>
    </submittedName>
</protein>
<sequence>MSDVEVTGDHWTLTADGLKAIVRRAEEGGTRPADTWRLIGRVQQLEAIVKALESERDIATSVAEDQGTKLEKMRELRDSGTPGPTVLAGLLYWLRD</sequence>
<keyword evidence="2" id="KW-1185">Reference proteome</keyword>
<organism evidence="1 2">
    <name type="scientific">Gordonia phage Catfish</name>
    <dbReference type="NCBI Taxonomy" id="2301538"/>
    <lineage>
        <taxon>Viruses</taxon>
        <taxon>Duplodnaviria</taxon>
        <taxon>Heunggongvirae</taxon>
        <taxon>Uroviricota</taxon>
        <taxon>Caudoviricetes</taxon>
        <taxon>Ruthgordonvirinae</taxon>
        <taxon>Catfishvirus</taxon>
        <taxon>Catfishvirus catfish</taxon>
    </lineage>
</organism>
<name>A0A385D1I6_9CAUD</name>
<dbReference type="GeneID" id="63911574"/>
<proteinExistence type="predicted"/>